<accession>A0A1V0UYP5</accession>
<dbReference type="InterPro" id="IPR010343">
    <property type="entry name" value="ArAE_1"/>
</dbReference>
<sequence length="184" mass="19914">MHKTATRYQSFITFLHKIGFSMLVFKTALAAAISWWIALLFTPEYPPYLAPIAAVLIVNITVASTLTKAFYRIVGVIYGVLISLLIGSLVSNSTIAIFLSVLLGTALTSAFRLNNQIVSQVGVSGVMALAFLKTPYYGWGRIAETILGCLVAILVNVVIAPSNNLPKAARSIRKLSEISSNQIH</sequence>
<evidence type="ECO:0000256" key="2">
    <source>
        <dbReference type="ARBA" id="ARBA00022475"/>
    </source>
</evidence>
<dbReference type="Proteomes" id="UP000192727">
    <property type="component" value="Chromosome"/>
</dbReference>
<evidence type="ECO:0000313" key="8">
    <source>
        <dbReference type="Proteomes" id="UP000192727"/>
    </source>
</evidence>
<evidence type="ECO:0000313" key="7">
    <source>
        <dbReference type="EMBL" id="ARF70303.1"/>
    </source>
</evidence>
<keyword evidence="3 6" id="KW-0812">Transmembrane</keyword>
<evidence type="ECO:0000256" key="3">
    <source>
        <dbReference type="ARBA" id="ARBA00022692"/>
    </source>
</evidence>
<evidence type="ECO:0000256" key="5">
    <source>
        <dbReference type="ARBA" id="ARBA00023136"/>
    </source>
</evidence>
<keyword evidence="5 6" id="KW-0472">Membrane</keyword>
<keyword evidence="2" id="KW-1003">Cell membrane</keyword>
<reference evidence="7 8" key="1">
    <citation type="submission" date="2017-03" db="EMBL/GenBank/DDBJ databases">
        <title>Paenibacillus larvae genome sequencing.</title>
        <authorList>
            <person name="Dingman D.W."/>
        </authorList>
    </citation>
    <scope>NUCLEOTIDE SEQUENCE [LARGE SCALE GENOMIC DNA]</scope>
    <source>
        <strain evidence="7 8">SAG 10367</strain>
    </source>
</reference>
<comment type="subcellular location">
    <subcellularLocation>
        <location evidence="1">Cell membrane</location>
        <topology evidence="1">Multi-pass membrane protein</topology>
    </subcellularLocation>
</comment>
<evidence type="ECO:0000256" key="6">
    <source>
        <dbReference type="SAM" id="Phobius"/>
    </source>
</evidence>
<protein>
    <recommendedName>
        <fullName evidence="9">Integral membrane protein</fullName>
    </recommendedName>
</protein>
<evidence type="ECO:0000256" key="1">
    <source>
        <dbReference type="ARBA" id="ARBA00004651"/>
    </source>
</evidence>
<dbReference type="EMBL" id="CP020557">
    <property type="protein sequence ID" value="ARF70303.1"/>
    <property type="molecule type" value="Genomic_DNA"/>
</dbReference>
<dbReference type="RefSeq" id="WP_083041468.1">
    <property type="nucleotide sequence ID" value="NZ_CP020557.1"/>
</dbReference>
<organism evidence="7 8">
    <name type="scientific">Paenibacillus larvae subsp. pulvifaciens</name>
    <dbReference type="NCBI Taxonomy" id="1477"/>
    <lineage>
        <taxon>Bacteria</taxon>
        <taxon>Bacillati</taxon>
        <taxon>Bacillota</taxon>
        <taxon>Bacilli</taxon>
        <taxon>Bacillales</taxon>
        <taxon>Paenibacillaceae</taxon>
        <taxon>Paenibacillus</taxon>
    </lineage>
</organism>
<evidence type="ECO:0000256" key="4">
    <source>
        <dbReference type="ARBA" id="ARBA00022989"/>
    </source>
</evidence>
<feature type="transmembrane region" description="Helical" evidence="6">
    <location>
        <begin position="20"/>
        <end position="39"/>
    </location>
</feature>
<dbReference type="Pfam" id="PF06081">
    <property type="entry name" value="ArAE_1"/>
    <property type="match status" value="1"/>
</dbReference>
<name>A0A1V0UYP5_9BACL</name>
<dbReference type="AlphaFoldDB" id="A0A1V0UYP5"/>
<gene>
    <name evidence="7" type="ORF">B7C51_24345</name>
</gene>
<evidence type="ECO:0008006" key="9">
    <source>
        <dbReference type="Google" id="ProtNLM"/>
    </source>
</evidence>
<proteinExistence type="predicted"/>
<keyword evidence="4 6" id="KW-1133">Transmembrane helix</keyword>
<dbReference type="GO" id="GO:0005886">
    <property type="term" value="C:plasma membrane"/>
    <property type="evidence" value="ECO:0007669"/>
    <property type="project" value="UniProtKB-SubCell"/>
</dbReference>
<feature type="transmembrane region" description="Helical" evidence="6">
    <location>
        <begin position="145"/>
        <end position="165"/>
    </location>
</feature>